<reference evidence="2 3" key="1">
    <citation type="submission" date="2020-08" db="EMBL/GenBank/DDBJ databases">
        <title>Genomic Encyclopedia of Type Strains, Phase III (KMG-III): the genomes of soil and plant-associated and newly described type strains.</title>
        <authorList>
            <person name="Whitman W."/>
        </authorList>
    </citation>
    <scope>NUCLEOTIDE SEQUENCE [LARGE SCALE GENOMIC DNA]</scope>
    <source>
        <strain evidence="2 3">CECT 8356</strain>
    </source>
</reference>
<gene>
    <name evidence="2" type="ORF">FHS07_001720</name>
</gene>
<evidence type="ECO:0008006" key="4">
    <source>
        <dbReference type="Google" id="ProtNLM"/>
    </source>
</evidence>
<evidence type="ECO:0000313" key="3">
    <source>
        <dbReference type="Proteomes" id="UP000543579"/>
    </source>
</evidence>
<feature type="compositionally biased region" description="Polar residues" evidence="1">
    <location>
        <begin position="47"/>
        <end position="56"/>
    </location>
</feature>
<feature type="compositionally biased region" description="Polar residues" evidence="1">
    <location>
        <begin position="28"/>
        <end position="40"/>
    </location>
</feature>
<evidence type="ECO:0000256" key="1">
    <source>
        <dbReference type="SAM" id="MobiDB-lite"/>
    </source>
</evidence>
<protein>
    <recommendedName>
        <fullName evidence="4">Acetone carboxylase</fullName>
    </recommendedName>
</protein>
<accession>A0A7W5CIS0</accession>
<name>A0A7W5CIS0_9MICO</name>
<evidence type="ECO:0000313" key="2">
    <source>
        <dbReference type="EMBL" id="MBB3158024.1"/>
    </source>
</evidence>
<proteinExistence type="predicted"/>
<dbReference type="AlphaFoldDB" id="A0A7W5CIS0"/>
<dbReference type="Proteomes" id="UP000543579">
    <property type="component" value="Unassembled WGS sequence"/>
</dbReference>
<sequence>MTDAPQASPEQPASVEQGATAPQAASPDPTTSVEQTTIAPQTALPEQPTSVEQTECSRAGCRDKAIWALRWRNPRIHAADRRKTWVACDEHVVYLREFLSARDFPVEVAALAVRPA</sequence>
<dbReference type="EMBL" id="JACHXY010000002">
    <property type="protein sequence ID" value="MBB3158024.1"/>
    <property type="molecule type" value="Genomic_DNA"/>
</dbReference>
<comment type="caution">
    <text evidence="2">The sequence shown here is derived from an EMBL/GenBank/DDBJ whole genome shotgun (WGS) entry which is preliminary data.</text>
</comment>
<organism evidence="2 3">
    <name type="scientific">Microbacterium proteolyticum</name>
    <dbReference type="NCBI Taxonomy" id="1572644"/>
    <lineage>
        <taxon>Bacteria</taxon>
        <taxon>Bacillati</taxon>
        <taxon>Actinomycetota</taxon>
        <taxon>Actinomycetes</taxon>
        <taxon>Micrococcales</taxon>
        <taxon>Microbacteriaceae</taxon>
        <taxon>Microbacterium</taxon>
    </lineage>
</organism>
<dbReference type="RefSeq" id="WP_425488147.1">
    <property type="nucleotide sequence ID" value="NZ_JACHXY010000002.1"/>
</dbReference>
<feature type="region of interest" description="Disordered" evidence="1">
    <location>
        <begin position="1"/>
        <end position="57"/>
    </location>
</feature>